<sequence>MSAGFGSRKMDFWERFMQDGGDSEDTGNATFTNLYKEIVSPTSTGREISDQDRIDKITVIINNPDIHPKLIGHKVSKFLRENGDAWSETWKKIWKKKKNSITDNEQIRRELLEEIQKMKEQKANEDVKNTTTDLLLKLIEMFFQLSEIWENLNSSDAILNKTRENTLHNFTLVQASIEKLVRLQEDFNTATNLMADTRCRPQCQCHSLWPSVGGQVSVSATVAECQWTQCQCQPLWQSVGGHSVSATRCGRVSVDTVSVPLIVSECHRTQCPYNMGVRHWVSSTVSVSATVAECRWIKCQCHLLWPSVGGHSVSVSHCGRVSVDTVSVPLILSECQWTKCQCLAQTRIYGYNTKLFPSILSPQLWGESNYVWADATQDHWKVACVLVILGTGVMAVKGAFSWRDCSRAVQNNKNGLDLLDEKEDESFDADEQSKTIRTWIIEKRHKLGRT</sequence>
<organism evidence="2 3">
    <name type="scientific">Folsomia candida</name>
    <name type="common">Springtail</name>
    <dbReference type="NCBI Taxonomy" id="158441"/>
    <lineage>
        <taxon>Eukaryota</taxon>
        <taxon>Metazoa</taxon>
        <taxon>Ecdysozoa</taxon>
        <taxon>Arthropoda</taxon>
        <taxon>Hexapoda</taxon>
        <taxon>Collembola</taxon>
        <taxon>Entomobryomorpha</taxon>
        <taxon>Isotomoidea</taxon>
        <taxon>Isotomidae</taxon>
        <taxon>Proisotominae</taxon>
        <taxon>Folsomia</taxon>
    </lineage>
</organism>
<reference evidence="2 3" key="1">
    <citation type="submission" date="2015-12" db="EMBL/GenBank/DDBJ databases">
        <title>The genome of Folsomia candida.</title>
        <authorList>
            <person name="Faddeeva A."/>
            <person name="Derks M.F."/>
            <person name="Anvar Y."/>
            <person name="Smit S."/>
            <person name="Van Straalen N."/>
            <person name="Roelofs D."/>
        </authorList>
    </citation>
    <scope>NUCLEOTIDE SEQUENCE [LARGE SCALE GENOMIC DNA]</scope>
    <source>
        <strain evidence="2 3">VU population</strain>
        <tissue evidence="2">Whole body</tissue>
    </source>
</reference>
<keyword evidence="1" id="KW-0175">Coiled coil</keyword>
<evidence type="ECO:0000256" key="1">
    <source>
        <dbReference type="SAM" id="Coils"/>
    </source>
</evidence>
<protein>
    <submittedName>
        <fullName evidence="2">Uncharacterized protein</fullName>
    </submittedName>
</protein>
<evidence type="ECO:0000313" key="2">
    <source>
        <dbReference type="EMBL" id="OXA54268.1"/>
    </source>
</evidence>
<name>A0A226EAN0_FOLCA</name>
<evidence type="ECO:0000313" key="3">
    <source>
        <dbReference type="Proteomes" id="UP000198287"/>
    </source>
</evidence>
<dbReference type="EMBL" id="LNIX01000005">
    <property type="protein sequence ID" value="OXA54268.1"/>
    <property type="molecule type" value="Genomic_DNA"/>
</dbReference>
<dbReference type="Proteomes" id="UP000198287">
    <property type="component" value="Unassembled WGS sequence"/>
</dbReference>
<accession>A0A226EAN0</accession>
<keyword evidence="3" id="KW-1185">Reference proteome</keyword>
<feature type="coiled-coil region" evidence="1">
    <location>
        <begin position="101"/>
        <end position="128"/>
    </location>
</feature>
<comment type="caution">
    <text evidence="2">The sequence shown here is derived from an EMBL/GenBank/DDBJ whole genome shotgun (WGS) entry which is preliminary data.</text>
</comment>
<gene>
    <name evidence="2" type="ORF">Fcan01_10864</name>
</gene>
<proteinExistence type="predicted"/>
<dbReference type="AlphaFoldDB" id="A0A226EAN0"/>